<keyword evidence="3" id="KW-1185">Reference proteome</keyword>
<organism evidence="2 3">
    <name type="scientific">Fructobacillus ficulneus</name>
    <dbReference type="NCBI Taxonomy" id="157463"/>
    <lineage>
        <taxon>Bacteria</taxon>
        <taxon>Bacillati</taxon>
        <taxon>Bacillota</taxon>
        <taxon>Bacilli</taxon>
        <taxon>Lactobacillales</taxon>
        <taxon>Lactobacillaceae</taxon>
        <taxon>Fructobacillus</taxon>
    </lineage>
</organism>
<dbReference type="RefSeq" id="WP_158530745.1">
    <property type="nucleotide sequence ID" value="NZ_DF968001.1"/>
</dbReference>
<dbReference type="Proteomes" id="UP000253891">
    <property type="component" value="Unassembled WGS sequence"/>
</dbReference>
<gene>
    <name evidence="2" type="ORF">FFIC_241210</name>
</gene>
<sequence length="53" mass="5449">MLEKIGEVVGWVIGTTFMTLSGVALIALIAGGTFAGFAILVTGFKFLMSALAL</sequence>
<name>A0A0K8MH03_9LACO</name>
<accession>A0A0K8MH03</accession>
<evidence type="ECO:0000313" key="3">
    <source>
        <dbReference type="Proteomes" id="UP000253891"/>
    </source>
</evidence>
<evidence type="ECO:0000313" key="2">
    <source>
        <dbReference type="EMBL" id="GAO99846.1"/>
    </source>
</evidence>
<proteinExistence type="predicted"/>
<dbReference type="EMBL" id="DF968001">
    <property type="protein sequence ID" value="GAO99846.1"/>
    <property type="molecule type" value="Genomic_DNA"/>
</dbReference>
<keyword evidence="1" id="KW-0472">Membrane</keyword>
<keyword evidence="1" id="KW-1133">Transmembrane helix</keyword>
<dbReference type="AlphaFoldDB" id="A0A0K8MH03"/>
<dbReference type="STRING" id="157463.GCA_001047075_00758"/>
<evidence type="ECO:0000256" key="1">
    <source>
        <dbReference type="SAM" id="Phobius"/>
    </source>
</evidence>
<protein>
    <submittedName>
        <fullName evidence="2">Uncharacterized protein</fullName>
    </submittedName>
</protein>
<reference evidence="2 3" key="1">
    <citation type="journal article" date="2015" name="BMC Genomics">
        <title>Comparative genomics of Fructobacillus spp. and Leuconostoc spp. reveals niche-specific evolution of Fructobacillus spp.</title>
        <authorList>
            <person name="Endo A."/>
            <person name="Tanizawa Y."/>
            <person name="Tanaka N."/>
            <person name="Maeno S."/>
            <person name="Kumar H."/>
            <person name="Shiwa Y."/>
            <person name="Okada S."/>
            <person name="Yoshikawa H."/>
            <person name="Dicks L."/>
            <person name="Nakagawa J."/>
            <person name="Arita M."/>
        </authorList>
    </citation>
    <scope>NUCLEOTIDE SEQUENCE [LARGE SCALE GENOMIC DNA]</scope>
    <source>
        <strain evidence="2 3">JCM 12225</strain>
    </source>
</reference>
<feature type="transmembrane region" description="Helical" evidence="1">
    <location>
        <begin position="20"/>
        <end position="47"/>
    </location>
</feature>
<keyword evidence="1" id="KW-0812">Transmembrane</keyword>